<protein>
    <submittedName>
        <fullName evidence="2">Uncharacterized protein</fullName>
    </submittedName>
</protein>
<feature type="region of interest" description="Disordered" evidence="1">
    <location>
        <begin position="1"/>
        <end position="25"/>
    </location>
</feature>
<gene>
    <name evidence="2" type="ORF">G3M48_005240</name>
</gene>
<evidence type="ECO:0000313" key="3">
    <source>
        <dbReference type="Proteomes" id="UP001397290"/>
    </source>
</evidence>
<evidence type="ECO:0000313" key="2">
    <source>
        <dbReference type="EMBL" id="KAK8144857.1"/>
    </source>
</evidence>
<dbReference type="EMBL" id="JAAHCF010000343">
    <property type="protein sequence ID" value="KAK8144857.1"/>
    <property type="molecule type" value="Genomic_DNA"/>
</dbReference>
<organism evidence="2 3">
    <name type="scientific">Beauveria asiatica</name>
    <dbReference type="NCBI Taxonomy" id="1069075"/>
    <lineage>
        <taxon>Eukaryota</taxon>
        <taxon>Fungi</taxon>
        <taxon>Dikarya</taxon>
        <taxon>Ascomycota</taxon>
        <taxon>Pezizomycotina</taxon>
        <taxon>Sordariomycetes</taxon>
        <taxon>Hypocreomycetidae</taxon>
        <taxon>Hypocreales</taxon>
        <taxon>Cordycipitaceae</taxon>
        <taxon>Beauveria</taxon>
    </lineage>
</organism>
<evidence type="ECO:0000256" key="1">
    <source>
        <dbReference type="SAM" id="MobiDB-lite"/>
    </source>
</evidence>
<sequence length="112" mass="12850">MEVMKSKKNVWPPQETPPPASLKKAEAQEKATAMLQAIHKRMGETEVDGISRKIDIPQKLESLAKTHPADDKYSRSRKEFFQIELNLFYDKYSRMAIPDEMLAAAFPVMLLK</sequence>
<name>A0AAW0RRH3_9HYPO</name>
<reference evidence="2 3" key="1">
    <citation type="submission" date="2020-02" db="EMBL/GenBank/DDBJ databases">
        <title>Comparative genomics of the hypocrealean fungal genus Beauvera.</title>
        <authorList>
            <person name="Showalter D.N."/>
            <person name="Bushley K.E."/>
            <person name="Rehner S.A."/>
        </authorList>
    </citation>
    <scope>NUCLEOTIDE SEQUENCE [LARGE SCALE GENOMIC DNA]</scope>
    <source>
        <strain evidence="2 3">ARSEF4384</strain>
    </source>
</reference>
<keyword evidence="3" id="KW-1185">Reference proteome</keyword>
<proteinExistence type="predicted"/>
<dbReference type="AlphaFoldDB" id="A0AAW0RRH3"/>
<dbReference type="Proteomes" id="UP001397290">
    <property type="component" value="Unassembled WGS sequence"/>
</dbReference>
<accession>A0AAW0RRH3</accession>
<comment type="caution">
    <text evidence="2">The sequence shown here is derived from an EMBL/GenBank/DDBJ whole genome shotgun (WGS) entry which is preliminary data.</text>
</comment>